<evidence type="ECO:0000256" key="1">
    <source>
        <dbReference type="SAM" id="Phobius"/>
    </source>
</evidence>
<proteinExistence type="predicted"/>
<dbReference type="RefSeq" id="WP_142834913.1">
    <property type="nucleotide sequence ID" value="NZ_VFSV01000018.1"/>
</dbReference>
<comment type="caution">
    <text evidence="2">The sequence shown here is derived from an EMBL/GenBank/DDBJ whole genome shotgun (WGS) entry which is preliminary data.</text>
</comment>
<protein>
    <submittedName>
        <fullName evidence="2">DUF2254 domain-containing protein</fullName>
    </submittedName>
</protein>
<dbReference type="AlphaFoldDB" id="A0A547PXQ5"/>
<dbReference type="InterPro" id="IPR018723">
    <property type="entry name" value="DUF2254_membrane"/>
</dbReference>
<feature type="transmembrane region" description="Helical" evidence="1">
    <location>
        <begin position="103"/>
        <end position="126"/>
    </location>
</feature>
<keyword evidence="1" id="KW-0472">Membrane</keyword>
<organism evidence="2 3">
    <name type="scientific">Palleronia caenipelagi</name>
    <dbReference type="NCBI Taxonomy" id="2489174"/>
    <lineage>
        <taxon>Bacteria</taxon>
        <taxon>Pseudomonadati</taxon>
        <taxon>Pseudomonadota</taxon>
        <taxon>Alphaproteobacteria</taxon>
        <taxon>Rhodobacterales</taxon>
        <taxon>Roseobacteraceae</taxon>
        <taxon>Palleronia</taxon>
    </lineage>
</organism>
<feature type="transmembrane region" description="Helical" evidence="1">
    <location>
        <begin position="132"/>
        <end position="154"/>
    </location>
</feature>
<reference evidence="2 3" key="1">
    <citation type="submission" date="2019-06" db="EMBL/GenBank/DDBJ databases">
        <title>Paenimaribius caenipelagi gen. nov., sp. nov., isolated from a tidal flat.</title>
        <authorList>
            <person name="Yoon J.-H."/>
        </authorList>
    </citation>
    <scope>NUCLEOTIDE SEQUENCE [LARGE SCALE GENOMIC DNA]</scope>
    <source>
        <strain evidence="2 3">JBTF-M29</strain>
    </source>
</reference>
<evidence type="ECO:0000313" key="3">
    <source>
        <dbReference type="Proteomes" id="UP000318590"/>
    </source>
</evidence>
<name>A0A547PXQ5_9RHOB</name>
<feature type="transmembrane region" description="Helical" evidence="1">
    <location>
        <begin position="57"/>
        <end position="82"/>
    </location>
</feature>
<accession>A0A547PXQ5</accession>
<keyword evidence="1" id="KW-0812">Transmembrane</keyword>
<dbReference type="EMBL" id="VFSV01000018">
    <property type="protein sequence ID" value="TRD18941.1"/>
    <property type="molecule type" value="Genomic_DNA"/>
</dbReference>
<sequence length="418" mass="45490">MIRNLMWRLRIFSRKLWIRASLISLLAVAGSLLAPLSNYLPFKLTSGMNMSTLENLLGIITSTMLSVATFSLSIMVSSHLAADTSATPRAYRLLQQDGRTQTVIATFIGAFVYALTLTIMLDLGFVQDNEVALVYILTIVVIIAIVIALLRWVAHLDGLGSVERTLRQTEDRITEAITEQGRNPFLGGLPALGHAVSDAVAVRAEKSGFVQQVNMRDLQEVAKENGVQIHLEDRPGNWVTRGDILARIVGGELGDEAQKKIFKAIAINDRREPDQDVGHALMIMSEIGDRALSPGTNDPQTGVNAISRITRLIMEIPVEEQMDEPVAPDVYAPPLDMRALVRESLYPLARDGAGFVEVVVSVQRACAVLTRHPNNAVATAARQLSADSLALARDAMRLAGDVARIEEIAVASSPSEII</sequence>
<keyword evidence="3" id="KW-1185">Reference proteome</keyword>
<dbReference type="Proteomes" id="UP000318590">
    <property type="component" value="Unassembled WGS sequence"/>
</dbReference>
<gene>
    <name evidence="2" type="ORF">FEV53_11305</name>
</gene>
<dbReference type="Pfam" id="PF10011">
    <property type="entry name" value="DUF2254"/>
    <property type="match status" value="1"/>
</dbReference>
<evidence type="ECO:0000313" key="2">
    <source>
        <dbReference type="EMBL" id="TRD18941.1"/>
    </source>
</evidence>
<keyword evidence="1" id="KW-1133">Transmembrane helix</keyword>
<dbReference type="OrthoDB" id="2955631at2"/>